<dbReference type="EMBL" id="HBIW01022769">
    <property type="protein sequence ID" value="CAE0704186.1"/>
    <property type="molecule type" value="Transcribed_RNA"/>
</dbReference>
<evidence type="ECO:0000313" key="2">
    <source>
        <dbReference type="EMBL" id="CAE0704186.1"/>
    </source>
</evidence>
<name>A0A7S4A5H5_9STRA</name>
<feature type="region of interest" description="Disordered" evidence="1">
    <location>
        <begin position="1"/>
        <end position="59"/>
    </location>
</feature>
<sequence length="131" mass="14336">MRSLLPPATSTVLSVGEKSKHEVPRGRGNVRRRSPVTASRTMRLSAKSSAPMARSLPSQENATAWTPFCPALPTPSPPGKLERETTHARLKFVQLLLILAQRASSFSSTNFRMWYNASSGRDDSIVCVLGQ</sequence>
<dbReference type="AlphaFoldDB" id="A0A7S4A5H5"/>
<proteinExistence type="predicted"/>
<organism evidence="2">
    <name type="scientific">Pelagomonas calceolata</name>
    <dbReference type="NCBI Taxonomy" id="35677"/>
    <lineage>
        <taxon>Eukaryota</taxon>
        <taxon>Sar</taxon>
        <taxon>Stramenopiles</taxon>
        <taxon>Ochrophyta</taxon>
        <taxon>Pelagophyceae</taxon>
        <taxon>Pelagomonadales</taxon>
        <taxon>Pelagomonadaceae</taxon>
        <taxon>Pelagomonas</taxon>
    </lineage>
</organism>
<gene>
    <name evidence="2" type="ORF">PCAL00307_LOCUS19634</name>
</gene>
<reference evidence="2" key="1">
    <citation type="submission" date="2021-01" db="EMBL/GenBank/DDBJ databases">
        <authorList>
            <person name="Corre E."/>
            <person name="Pelletier E."/>
            <person name="Niang G."/>
            <person name="Scheremetjew M."/>
            <person name="Finn R."/>
            <person name="Kale V."/>
            <person name="Holt S."/>
            <person name="Cochrane G."/>
            <person name="Meng A."/>
            <person name="Brown T."/>
            <person name="Cohen L."/>
        </authorList>
    </citation>
    <scope>NUCLEOTIDE SEQUENCE</scope>
    <source>
        <strain evidence="2">CCMP1756</strain>
    </source>
</reference>
<accession>A0A7S4A5H5</accession>
<evidence type="ECO:0000256" key="1">
    <source>
        <dbReference type="SAM" id="MobiDB-lite"/>
    </source>
</evidence>
<feature type="compositionally biased region" description="Polar residues" evidence="1">
    <location>
        <begin position="36"/>
        <end position="48"/>
    </location>
</feature>
<protein>
    <submittedName>
        <fullName evidence="2">Uncharacterized protein</fullName>
    </submittedName>
</protein>